<dbReference type="SUPFAM" id="SSF53448">
    <property type="entry name" value="Nucleotide-diphospho-sugar transferases"/>
    <property type="match status" value="1"/>
</dbReference>
<keyword evidence="1" id="KW-0614">Plasmid</keyword>
<sequence length="296" mass="32923">MSGAPRRFLLVSRVGAQGLHAGWLAPGTERSYDVFLSAYDPDLPEITGDGLFFERREGTKVAGYAGFLDDHAALLRRYSHVAFFDEDLAADVATLNGLFACCAERGLRLAQPALTLDSHFSFAALLQQKSFRLRYVNFVEMMCPIFRVDALEEVRPLFGMGLESGIDLAWCNLLYRSPRDFAVIDAFPVTHTRPVGAQKERNGFEGARGYEDDIGTVLGLFDLPWLSCVPYAAETRSGRRVTSRARLLLGALGLAAATFRQRPGGLRLKAIALHWYHLVERRPLNIPRMFPVTPEG</sequence>
<proteinExistence type="predicted"/>
<dbReference type="KEGG" id="ppru:FDP22_22955"/>
<geneLocation type="plasmid" evidence="2">
    <name>pd4m1d</name>
</geneLocation>
<dbReference type="RefSeq" id="WP_138578692.1">
    <property type="nucleotide sequence ID" value="NZ_CP040822.1"/>
</dbReference>
<dbReference type="AlphaFoldDB" id="A0A5B8G3K9"/>
<evidence type="ECO:0000313" key="1">
    <source>
        <dbReference type="EMBL" id="QDL94734.1"/>
    </source>
</evidence>
<name>A0A5B8G3K9_9RHOB</name>
<accession>A0A5B8G3K9</accession>
<keyword evidence="2" id="KW-1185">Reference proteome</keyword>
<gene>
    <name evidence="1" type="ORF">FDP22_22955</name>
</gene>
<reference evidence="1 2" key="1">
    <citation type="submission" date="2019-06" db="EMBL/GenBank/DDBJ databases">
        <title>Genome sequence of Rhodobacteraceae bacterium D4M1.</title>
        <authorList>
            <person name="Cao J."/>
        </authorList>
    </citation>
    <scope>NUCLEOTIDE SEQUENCE [LARGE SCALE GENOMIC DNA]</scope>
    <source>
        <strain evidence="1 2">D4M1</strain>
        <plasmid evidence="2">pd4m1d</plasmid>
    </source>
</reference>
<dbReference type="OrthoDB" id="7810870at2"/>
<dbReference type="EMBL" id="CP040822">
    <property type="protein sequence ID" value="QDL94734.1"/>
    <property type="molecule type" value="Genomic_DNA"/>
</dbReference>
<organism evidence="1 2">
    <name type="scientific">Paroceanicella profunda</name>
    <dbReference type="NCBI Taxonomy" id="2579971"/>
    <lineage>
        <taxon>Bacteria</taxon>
        <taxon>Pseudomonadati</taxon>
        <taxon>Pseudomonadota</taxon>
        <taxon>Alphaproteobacteria</taxon>
        <taxon>Rhodobacterales</taxon>
        <taxon>Paracoccaceae</taxon>
        <taxon>Paroceanicella</taxon>
    </lineage>
</organism>
<evidence type="ECO:0000313" key="2">
    <source>
        <dbReference type="Proteomes" id="UP000305888"/>
    </source>
</evidence>
<evidence type="ECO:0008006" key="3">
    <source>
        <dbReference type="Google" id="ProtNLM"/>
    </source>
</evidence>
<protein>
    <recommendedName>
        <fullName evidence="3">DUF707 domain-containing protein</fullName>
    </recommendedName>
</protein>
<dbReference type="InterPro" id="IPR029044">
    <property type="entry name" value="Nucleotide-diphossugar_trans"/>
</dbReference>
<dbReference type="Proteomes" id="UP000305888">
    <property type="component" value="Plasmid pD4M1D"/>
</dbReference>